<evidence type="ECO:0000256" key="1">
    <source>
        <dbReference type="SAM" id="Coils"/>
    </source>
</evidence>
<protein>
    <submittedName>
        <fullName evidence="2">Uncharacterized protein</fullName>
    </submittedName>
</protein>
<dbReference type="OrthoDB" id="6286820at2759"/>
<proteinExistence type="predicted"/>
<dbReference type="Proteomes" id="UP000274429">
    <property type="component" value="Unassembled WGS sequence"/>
</dbReference>
<evidence type="ECO:0000313" key="2">
    <source>
        <dbReference type="EMBL" id="VDM22818.1"/>
    </source>
</evidence>
<keyword evidence="1" id="KW-0175">Coiled coil</keyword>
<dbReference type="EMBL" id="UYWX01002593">
    <property type="protein sequence ID" value="VDM22818.1"/>
    <property type="molecule type" value="Genomic_DNA"/>
</dbReference>
<gene>
    <name evidence="2" type="ORF">TTAC_LOCUS3531</name>
</gene>
<dbReference type="AlphaFoldDB" id="A0A3P7GJJ3"/>
<name>A0A3P7GJJ3_HYDTA</name>
<accession>A0A3P7GJJ3</accession>
<keyword evidence="3" id="KW-1185">Reference proteome</keyword>
<sequence>MAIETSVGDTTAHQEKSAVNSLTDAIGAAGEPLHSESNDDLEVLESLFIGMERVGCFLGCSSAVGFKHIEEMQFEILRLRQEDEAKRLKMNHPPLSLAEVLADLDRMLTSLEAHKTDYSVLVEIQEENIRLKEEVTRLNEEVQCLRRELETVNKAHAAQLVAVNLTTEEKLAALCKDYEAKLTKQSTQFTEMMDEERANFAAQRDAWNEERASVCVLQFGNLFQDNNIPLTINRYVADKNK</sequence>
<organism evidence="2 3">
    <name type="scientific">Hydatigena taeniaeformis</name>
    <name type="common">Feline tapeworm</name>
    <name type="synonym">Taenia taeniaeformis</name>
    <dbReference type="NCBI Taxonomy" id="6205"/>
    <lineage>
        <taxon>Eukaryota</taxon>
        <taxon>Metazoa</taxon>
        <taxon>Spiralia</taxon>
        <taxon>Lophotrochozoa</taxon>
        <taxon>Platyhelminthes</taxon>
        <taxon>Cestoda</taxon>
        <taxon>Eucestoda</taxon>
        <taxon>Cyclophyllidea</taxon>
        <taxon>Taeniidae</taxon>
        <taxon>Hydatigera</taxon>
    </lineage>
</organism>
<feature type="coiled-coil region" evidence="1">
    <location>
        <begin position="121"/>
        <end position="155"/>
    </location>
</feature>
<reference evidence="2 3" key="1">
    <citation type="submission" date="2018-11" db="EMBL/GenBank/DDBJ databases">
        <authorList>
            <consortium name="Pathogen Informatics"/>
        </authorList>
    </citation>
    <scope>NUCLEOTIDE SEQUENCE [LARGE SCALE GENOMIC DNA]</scope>
</reference>
<evidence type="ECO:0000313" key="3">
    <source>
        <dbReference type="Proteomes" id="UP000274429"/>
    </source>
</evidence>